<sequence length="343" mass="36054">MTRVETGAPPAAAPASAAALLRERARWSLFDLLFWAAALAAFFVFPLRLPLLTEIAILGLFALSIDLLLGYAGIVSLGHAAFFGAGAYAAGILAQHGWGEPISGLAAAGLVAAALGFATSFLVLRGSDLTRLMVTLGVAMMVLEAANKAAWLTGGADGLNGVVMDPVFGVFEFDLFGHTAYWYALAVLFLCFLAIRRIVNAPFGLVLRGIQGNALRMSAVGAPVNRHLVAVYTLAAGFAGIAGGLLAQTTQFVSLDVLNFQRSAEGLLVLIIGGSGVLYGGLVGAVAFKLMQEWLSNITTQYWQFWLGAALVLLVLFARGGLLGLARRFLRRRPARSERGGAA</sequence>
<keyword evidence="3 6" id="KW-0812">Transmembrane</keyword>
<reference evidence="7" key="1">
    <citation type="submission" date="2019-03" db="EMBL/GenBank/DDBJ databases">
        <title>Afifella sp. nov., isolated from activated sludge.</title>
        <authorList>
            <person name="Li Q."/>
            <person name="Liu Y."/>
        </authorList>
    </citation>
    <scope>NUCLEOTIDE SEQUENCE</scope>
    <source>
        <strain evidence="7">L72</strain>
    </source>
</reference>
<evidence type="ECO:0000256" key="4">
    <source>
        <dbReference type="ARBA" id="ARBA00022989"/>
    </source>
</evidence>
<comment type="subcellular location">
    <subcellularLocation>
        <location evidence="1">Cell membrane</location>
        <topology evidence="1">Multi-pass membrane protein</topology>
    </subcellularLocation>
</comment>
<dbReference type="Proteomes" id="UP000773614">
    <property type="component" value="Unassembled WGS sequence"/>
</dbReference>
<dbReference type="GO" id="GO:0015658">
    <property type="term" value="F:branched-chain amino acid transmembrane transporter activity"/>
    <property type="evidence" value="ECO:0007669"/>
    <property type="project" value="InterPro"/>
</dbReference>
<feature type="transmembrane region" description="Helical" evidence="6">
    <location>
        <begin position="55"/>
        <end position="74"/>
    </location>
</feature>
<feature type="transmembrane region" description="Helical" evidence="6">
    <location>
        <begin position="227"/>
        <end position="247"/>
    </location>
</feature>
<dbReference type="GO" id="GO:0005886">
    <property type="term" value="C:plasma membrane"/>
    <property type="evidence" value="ECO:0007669"/>
    <property type="project" value="UniProtKB-SubCell"/>
</dbReference>
<dbReference type="AlphaFoldDB" id="A0A964T5L1"/>
<dbReference type="InterPro" id="IPR001851">
    <property type="entry name" value="ABC_transp_permease"/>
</dbReference>
<accession>A0A964T5L1</accession>
<protein>
    <submittedName>
        <fullName evidence="7">Branched-chain amino acid ABC transporter permease</fullName>
    </submittedName>
</protein>
<feature type="transmembrane region" description="Helical" evidence="6">
    <location>
        <begin position="104"/>
        <end position="124"/>
    </location>
</feature>
<feature type="transmembrane region" description="Helical" evidence="6">
    <location>
        <begin position="29"/>
        <end position="49"/>
    </location>
</feature>
<dbReference type="PANTHER" id="PTHR30482:SF17">
    <property type="entry name" value="ABC TRANSPORTER ATP-BINDING PROTEIN"/>
    <property type="match status" value="1"/>
</dbReference>
<dbReference type="Pfam" id="PF02653">
    <property type="entry name" value="BPD_transp_2"/>
    <property type="match status" value="1"/>
</dbReference>
<dbReference type="EMBL" id="SPKJ01000049">
    <property type="protein sequence ID" value="MYZ48819.1"/>
    <property type="molecule type" value="Genomic_DNA"/>
</dbReference>
<keyword evidence="8" id="KW-1185">Reference proteome</keyword>
<name>A0A964T5L1_9HYPH</name>
<keyword evidence="4 6" id="KW-1133">Transmembrane helix</keyword>
<evidence type="ECO:0000256" key="5">
    <source>
        <dbReference type="ARBA" id="ARBA00023136"/>
    </source>
</evidence>
<feature type="transmembrane region" description="Helical" evidence="6">
    <location>
        <begin position="303"/>
        <end position="326"/>
    </location>
</feature>
<dbReference type="OrthoDB" id="9804361at2"/>
<evidence type="ECO:0000313" key="7">
    <source>
        <dbReference type="EMBL" id="MYZ48819.1"/>
    </source>
</evidence>
<evidence type="ECO:0000256" key="1">
    <source>
        <dbReference type="ARBA" id="ARBA00004651"/>
    </source>
</evidence>
<dbReference type="RefSeq" id="WP_161141164.1">
    <property type="nucleotide sequence ID" value="NZ_SPKJ01000049.1"/>
</dbReference>
<feature type="transmembrane region" description="Helical" evidence="6">
    <location>
        <begin position="180"/>
        <end position="199"/>
    </location>
</feature>
<comment type="caution">
    <text evidence="7">The sequence shown here is derived from an EMBL/GenBank/DDBJ whole genome shotgun (WGS) entry which is preliminary data.</text>
</comment>
<feature type="transmembrane region" description="Helical" evidence="6">
    <location>
        <begin position="267"/>
        <end position="291"/>
    </location>
</feature>
<evidence type="ECO:0000256" key="3">
    <source>
        <dbReference type="ARBA" id="ARBA00022692"/>
    </source>
</evidence>
<keyword evidence="2" id="KW-1003">Cell membrane</keyword>
<keyword evidence="5 6" id="KW-0472">Membrane</keyword>
<proteinExistence type="predicted"/>
<evidence type="ECO:0000313" key="8">
    <source>
        <dbReference type="Proteomes" id="UP000773614"/>
    </source>
</evidence>
<gene>
    <name evidence="7" type="ORF">E4O86_13975</name>
</gene>
<organism evidence="7 8">
    <name type="scientific">Propylenella binzhouense</name>
    <dbReference type="NCBI Taxonomy" id="2555902"/>
    <lineage>
        <taxon>Bacteria</taxon>
        <taxon>Pseudomonadati</taxon>
        <taxon>Pseudomonadota</taxon>
        <taxon>Alphaproteobacteria</taxon>
        <taxon>Hyphomicrobiales</taxon>
        <taxon>Propylenellaceae</taxon>
        <taxon>Propylenella</taxon>
    </lineage>
</organism>
<dbReference type="InterPro" id="IPR043428">
    <property type="entry name" value="LivM-like"/>
</dbReference>
<evidence type="ECO:0000256" key="6">
    <source>
        <dbReference type="SAM" id="Phobius"/>
    </source>
</evidence>
<dbReference type="CDD" id="cd06581">
    <property type="entry name" value="TM_PBP1_LivM_like"/>
    <property type="match status" value="1"/>
</dbReference>
<dbReference type="PANTHER" id="PTHR30482">
    <property type="entry name" value="HIGH-AFFINITY BRANCHED-CHAIN AMINO ACID TRANSPORT SYSTEM PERMEASE"/>
    <property type="match status" value="1"/>
</dbReference>
<evidence type="ECO:0000256" key="2">
    <source>
        <dbReference type="ARBA" id="ARBA00022475"/>
    </source>
</evidence>